<dbReference type="InterPro" id="IPR050105">
    <property type="entry name" value="MoCo_biosynth_MoaA/MoaC"/>
</dbReference>
<dbReference type="GO" id="GO:0061798">
    <property type="term" value="F:GTP 3',8'-cyclase activity"/>
    <property type="evidence" value="ECO:0007669"/>
    <property type="project" value="TreeGrafter"/>
</dbReference>
<dbReference type="GO" id="GO:0061799">
    <property type="term" value="F:cyclic pyranopterin monophosphate synthase activity"/>
    <property type="evidence" value="ECO:0007669"/>
    <property type="project" value="UniProtKB-EC"/>
</dbReference>
<dbReference type="InterPro" id="IPR036522">
    <property type="entry name" value="MoaC_sf"/>
</dbReference>
<gene>
    <name evidence="7" type="ORF">EJ08DRAFT_550253</name>
</gene>
<dbReference type="PANTHER" id="PTHR22960:SF0">
    <property type="entry name" value="MOLYBDENUM COFACTOR BIOSYNTHESIS PROTEIN 1"/>
    <property type="match status" value="1"/>
</dbReference>
<dbReference type="InterPro" id="IPR047594">
    <property type="entry name" value="MoaC_bact/euk"/>
</dbReference>
<evidence type="ECO:0000313" key="7">
    <source>
        <dbReference type="EMBL" id="KAF2418047.1"/>
    </source>
</evidence>
<protein>
    <recommendedName>
        <fullName evidence="3">cyclic pyranopterin monophosphate synthase</fullName>
        <ecNumber evidence="3">4.6.1.17</ecNumber>
    </recommendedName>
</protein>
<organism evidence="7 8">
    <name type="scientific">Tothia fuscella</name>
    <dbReference type="NCBI Taxonomy" id="1048955"/>
    <lineage>
        <taxon>Eukaryota</taxon>
        <taxon>Fungi</taxon>
        <taxon>Dikarya</taxon>
        <taxon>Ascomycota</taxon>
        <taxon>Pezizomycotina</taxon>
        <taxon>Dothideomycetes</taxon>
        <taxon>Pleosporomycetidae</taxon>
        <taxon>Venturiales</taxon>
        <taxon>Cylindrosympodiaceae</taxon>
        <taxon>Tothia</taxon>
    </lineage>
</organism>
<evidence type="ECO:0000256" key="2">
    <source>
        <dbReference type="ARBA" id="ARBA00005046"/>
    </source>
</evidence>
<sequence>TLTHLNSASEVHMVDVGGKEATHRTAIASGSVHFSNAETYSLIKNAQLKKGDVLSVARVAGIMAAKNCPLIIPLCHPISITSVTVDLELIPGNNSASAELVEGVPTNNGSVAVQATVKCYGPTGVEMEALTAVSGACLTIIDMIKAVDREAVIGPSRVVLKIGGRSGD</sequence>
<dbReference type="EMBL" id="MU007132">
    <property type="protein sequence ID" value="KAF2418047.1"/>
    <property type="molecule type" value="Genomic_DNA"/>
</dbReference>
<proteinExistence type="predicted"/>
<evidence type="ECO:0000256" key="3">
    <source>
        <dbReference type="ARBA" id="ARBA00012575"/>
    </source>
</evidence>
<keyword evidence="5" id="KW-0456">Lyase</keyword>
<keyword evidence="8" id="KW-1185">Reference proteome</keyword>
<evidence type="ECO:0000256" key="4">
    <source>
        <dbReference type="ARBA" id="ARBA00023150"/>
    </source>
</evidence>
<feature type="domain" description="Molybdopterin cofactor biosynthesis C (MoaC)" evidence="6">
    <location>
        <begin position="13"/>
        <end position="164"/>
    </location>
</feature>
<dbReference type="Gene3D" id="3.30.70.640">
    <property type="entry name" value="Molybdopterin cofactor biosynthesis C (MoaC) domain"/>
    <property type="match status" value="1"/>
</dbReference>
<dbReference type="OrthoDB" id="429626at2759"/>
<dbReference type="Pfam" id="PF01967">
    <property type="entry name" value="MoaC"/>
    <property type="match status" value="1"/>
</dbReference>
<evidence type="ECO:0000256" key="1">
    <source>
        <dbReference type="ARBA" id="ARBA00001637"/>
    </source>
</evidence>
<evidence type="ECO:0000313" key="8">
    <source>
        <dbReference type="Proteomes" id="UP000800235"/>
    </source>
</evidence>
<feature type="non-terminal residue" evidence="7">
    <location>
        <position position="1"/>
    </location>
</feature>
<dbReference type="NCBIfam" id="TIGR00581">
    <property type="entry name" value="moaC"/>
    <property type="match status" value="1"/>
</dbReference>
<keyword evidence="4" id="KW-0501">Molybdenum cofactor biosynthesis</keyword>
<feature type="non-terminal residue" evidence="7">
    <location>
        <position position="168"/>
    </location>
</feature>
<accession>A0A9P4NF69</accession>
<dbReference type="InterPro" id="IPR002820">
    <property type="entry name" value="Mopterin_CF_biosynth-C_dom"/>
</dbReference>
<comment type="catalytic activity">
    <reaction evidence="1">
        <text>(8S)-3',8-cyclo-7,8-dihydroguanosine 5'-triphosphate = cyclic pyranopterin phosphate + diphosphate</text>
        <dbReference type="Rhea" id="RHEA:49580"/>
        <dbReference type="ChEBI" id="CHEBI:33019"/>
        <dbReference type="ChEBI" id="CHEBI:59648"/>
        <dbReference type="ChEBI" id="CHEBI:131766"/>
        <dbReference type="EC" id="4.6.1.17"/>
    </reaction>
</comment>
<dbReference type="NCBIfam" id="NF006870">
    <property type="entry name" value="PRK09364.1"/>
    <property type="match status" value="1"/>
</dbReference>
<dbReference type="Proteomes" id="UP000800235">
    <property type="component" value="Unassembled WGS sequence"/>
</dbReference>
<dbReference type="PANTHER" id="PTHR22960">
    <property type="entry name" value="MOLYBDOPTERIN COFACTOR SYNTHESIS PROTEIN A"/>
    <property type="match status" value="1"/>
</dbReference>
<name>A0A9P4NF69_9PEZI</name>
<reference evidence="7" key="1">
    <citation type="journal article" date="2020" name="Stud. Mycol.">
        <title>101 Dothideomycetes genomes: a test case for predicting lifestyles and emergence of pathogens.</title>
        <authorList>
            <person name="Haridas S."/>
            <person name="Albert R."/>
            <person name="Binder M."/>
            <person name="Bloem J."/>
            <person name="Labutti K."/>
            <person name="Salamov A."/>
            <person name="Andreopoulos B."/>
            <person name="Baker S."/>
            <person name="Barry K."/>
            <person name="Bills G."/>
            <person name="Bluhm B."/>
            <person name="Cannon C."/>
            <person name="Castanera R."/>
            <person name="Culley D."/>
            <person name="Daum C."/>
            <person name="Ezra D."/>
            <person name="Gonzalez J."/>
            <person name="Henrissat B."/>
            <person name="Kuo A."/>
            <person name="Liang C."/>
            <person name="Lipzen A."/>
            <person name="Lutzoni F."/>
            <person name="Magnuson J."/>
            <person name="Mondo S."/>
            <person name="Nolan M."/>
            <person name="Ohm R."/>
            <person name="Pangilinan J."/>
            <person name="Park H.-J."/>
            <person name="Ramirez L."/>
            <person name="Alfaro M."/>
            <person name="Sun H."/>
            <person name="Tritt A."/>
            <person name="Yoshinaga Y."/>
            <person name="Zwiers L.-H."/>
            <person name="Turgeon B."/>
            <person name="Goodwin S."/>
            <person name="Spatafora J."/>
            <person name="Crous P."/>
            <person name="Grigoriev I."/>
        </authorList>
    </citation>
    <scope>NUCLEOTIDE SEQUENCE</scope>
    <source>
        <strain evidence="7">CBS 130266</strain>
    </source>
</reference>
<dbReference type="EC" id="4.6.1.17" evidence="3"/>
<evidence type="ECO:0000256" key="5">
    <source>
        <dbReference type="ARBA" id="ARBA00023239"/>
    </source>
</evidence>
<comment type="pathway">
    <text evidence="2">Cofactor biosynthesis; molybdopterin biosynthesis.</text>
</comment>
<comment type="caution">
    <text evidence="7">The sequence shown here is derived from an EMBL/GenBank/DDBJ whole genome shotgun (WGS) entry which is preliminary data.</text>
</comment>
<dbReference type="InterPro" id="IPR023045">
    <property type="entry name" value="MoaC"/>
</dbReference>
<dbReference type="CDD" id="cd01420">
    <property type="entry name" value="MoaC_PE"/>
    <property type="match status" value="1"/>
</dbReference>
<evidence type="ECO:0000259" key="6">
    <source>
        <dbReference type="Pfam" id="PF01967"/>
    </source>
</evidence>
<dbReference type="AlphaFoldDB" id="A0A9P4NF69"/>
<dbReference type="SUPFAM" id="SSF55040">
    <property type="entry name" value="Molybdenum cofactor biosynthesis protein C, MoaC"/>
    <property type="match status" value="1"/>
</dbReference>
<dbReference type="GO" id="GO:0006777">
    <property type="term" value="P:Mo-molybdopterin cofactor biosynthetic process"/>
    <property type="evidence" value="ECO:0007669"/>
    <property type="project" value="UniProtKB-KW"/>
</dbReference>